<evidence type="ECO:0000313" key="1">
    <source>
        <dbReference type="EMBL" id="KKN20093.1"/>
    </source>
</evidence>
<reference evidence="1" key="1">
    <citation type="journal article" date="2015" name="Nature">
        <title>Complex archaea that bridge the gap between prokaryotes and eukaryotes.</title>
        <authorList>
            <person name="Spang A."/>
            <person name="Saw J.H."/>
            <person name="Jorgensen S.L."/>
            <person name="Zaremba-Niedzwiedzka K."/>
            <person name="Martijn J."/>
            <person name="Lind A.E."/>
            <person name="van Eijk R."/>
            <person name="Schleper C."/>
            <person name="Guy L."/>
            <person name="Ettema T.J."/>
        </authorList>
    </citation>
    <scope>NUCLEOTIDE SEQUENCE</scope>
</reference>
<proteinExistence type="predicted"/>
<name>A0A0F9RRZ3_9ZZZZ</name>
<accession>A0A0F9RRZ3</accession>
<dbReference type="EMBL" id="LAZR01003273">
    <property type="protein sequence ID" value="KKN20093.1"/>
    <property type="molecule type" value="Genomic_DNA"/>
</dbReference>
<comment type="caution">
    <text evidence="1">The sequence shown here is derived from an EMBL/GenBank/DDBJ whole genome shotgun (WGS) entry which is preliminary data.</text>
</comment>
<protein>
    <submittedName>
        <fullName evidence="1">Uncharacterized protein</fullName>
    </submittedName>
</protein>
<organism evidence="1">
    <name type="scientific">marine sediment metagenome</name>
    <dbReference type="NCBI Taxonomy" id="412755"/>
    <lineage>
        <taxon>unclassified sequences</taxon>
        <taxon>metagenomes</taxon>
        <taxon>ecological metagenomes</taxon>
    </lineage>
</organism>
<gene>
    <name evidence="1" type="ORF">LCGC14_0939220</name>
</gene>
<dbReference type="AlphaFoldDB" id="A0A0F9RRZ3"/>
<sequence length="177" mass="20893">MTKTLTHEDILKAQMGFLSLSGFSFKEPQVRHSLRRNLHELNPLVVNIKTTLDEIRDDNIKRGKDGNPKKKIVHKYNGKGVTEDGGWDWEKDGQVISEIAQRAYLDKEIEVEVFPIEDEWLSPCWRYYVDKERSEQSIREEYFLTYSDTCFIEYAIVYKEEEESLENLDKQKEESHG</sequence>